<name>A0A915KST5_ROMCU</name>
<dbReference type="AlphaFoldDB" id="A0A915KST5"/>
<sequence>YFSLKIQILKCEILRQKLDNLVSTLKQESLEAKRYSSSDEDRQKIFRRTDVVGDSKEFVENSSRMGSIKKAPRK</sequence>
<keyword evidence="1" id="KW-1185">Reference proteome</keyword>
<organism evidence="1 2">
    <name type="scientific">Romanomermis culicivorax</name>
    <name type="common">Nematode worm</name>
    <dbReference type="NCBI Taxonomy" id="13658"/>
    <lineage>
        <taxon>Eukaryota</taxon>
        <taxon>Metazoa</taxon>
        <taxon>Ecdysozoa</taxon>
        <taxon>Nematoda</taxon>
        <taxon>Enoplea</taxon>
        <taxon>Dorylaimia</taxon>
        <taxon>Mermithida</taxon>
        <taxon>Mermithoidea</taxon>
        <taxon>Mermithidae</taxon>
        <taxon>Romanomermis</taxon>
    </lineage>
</organism>
<accession>A0A915KST5</accession>
<evidence type="ECO:0000313" key="2">
    <source>
        <dbReference type="WBParaSite" id="nRc.2.0.1.t41833-RA"/>
    </source>
</evidence>
<evidence type="ECO:0000313" key="1">
    <source>
        <dbReference type="Proteomes" id="UP000887565"/>
    </source>
</evidence>
<protein>
    <submittedName>
        <fullName evidence="2">Uncharacterized protein</fullName>
    </submittedName>
</protein>
<reference evidence="2" key="1">
    <citation type="submission" date="2022-11" db="UniProtKB">
        <authorList>
            <consortium name="WormBaseParasite"/>
        </authorList>
    </citation>
    <scope>IDENTIFICATION</scope>
</reference>
<dbReference type="Proteomes" id="UP000887565">
    <property type="component" value="Unplaced"/>
</dbReference>
<proteinExistence type="predicted"/>
<dbReference type="WBParaSite" id="nRc.2.0.1.t41833-RA">
    <property type="protein sequence ID" value="nRc.2.0.1.t41833-RA"/>
    <property type="gene ID" value="nRc.2.0.1.g41833"/>
</dbReference>